<dbReference type="Gene3D" id="3.40.140.10">
    <property type="entry name" value="Cytidine Deaminase, domain 2"/>
    <property type="match status" value="1"/>
</dbReference>
<dbReference type="PANTHER" id="PTHR12802">
    <property type="entry name" value="SWI/SNF COMPLEX-RELATED"/>
    <property type="match status" value="1"/>
</dbReference>
<dbReference type="Proteomes" id="UP001210925">
    <property type="component" value="Unassembled WGS sequence"/>
</dbReference>
<dbReference type="InterPro" id="IPR009057">
    <property type="entry name" value="Homeodomain-like_sf"/>
</dbReference>
<evidence type="ECO:0000313" key="5">
    <source>
        <dbReference type="Proteomes" id="UP001210925"/>
    </source>
</evidence>
<keyword evidence="1" id="KW-0539">Nucleus</keyword>
<keyword evidence="5" id="KW-1185">Reference proteome</keyword>
<feature type="domain" description="HTH myb-type" evidence="3">
    <location>
        <begin position="74"/>
        <end position="128"/>
    </location>
</feature>
<dbReference type="Gene3D" id="1.10.10.60">
    <property type="entry name" value="Homeodomain-like"/>
    <property type="match status" value="1"/>
</dbReference>
<organism evidence="4 5">
    <name type="scientific">Boothiomyces macroporosus</name>
    <dbReference type="NCBI Taxonomy" id="261099"/>
    <lineage>
        <taxon>Eukaryota</taxon>
        <taxon>Fungi</taxon>
        <taxon>Fungi incertae sedis</taxon>
        <taxon>Chytridiomycota</taxon>
        <taxon>Chytridiomycota incertae sedis</taxon>
        <taxon>Chytridiomycetes</taxon>
        <taxon>Rhizophydiales</taxon>
        <taxon>Terramycetaceae</taxon>
        <taxon>Boothiomyces</taxon>
    </lineage>
</organism>
<name>A0AAD5Y5J7_9FUNG</name>
<evidence type="ECO:0000259" key="3">
    <source>
        <dbReference type="PROSITE" id="PS51294"/>
    </source>
</evidence>
<feature type="region of interest" description="Disordered" evidence="2">
    <location>
        <begin position="27"/>
        <end position="60"/>
    </location>
</feature>
<dbReference type="InterPro" id="IPR017930">
    <property type="entry name" value="Myb_dom"/>
</dbReference>
<evidence type="ECO:0000313" key="4">
    <source>
        <dbReference type="EMBL" id="KAJ3260652.1"/>
    </source>
</evidence>
<dbReference type="SMART" id="SM00717">
    <property type="entry name" value="SANT"/>
    <property type="match status" value="1"/>
</dbReference>
<dbReference type="SUPFAM" id="SSF46689">
    <property type="entry name" value="Homeodomain-like"/>
    <property type="match status" value="1"/>
</dbReference>
<dbReference type="PANTHER" id="PTHR12802:SF173">
    <property type="entry name" value="MYB-LIKE PROTEIN K"/>
    <property type="match status" value="1"/>
</dbReference>
<reference evidence="4" key="1">
    <citation type="submission" date="2020-05" db="EMBL/GenBank/DDBJ databases">
        <title>Phylogenomic resolution of chytrid fungi.</title>
        <authorList>
            <person name="Stajich J.E."/>
            <person name="Amses K."/>
            <person name="Simmons R."/>
            <person name="Seto K."/>
            <person name="Myers J."/>
            <person name="Bonds A."/>
            <person name="Quandt C.A."/>
            <person name="Barry K."/>
            <person name="Liu P."/>
            <person name="Grigoriev I."/>
            <person name="Longcore J.E."/>
            <person name="James T.Y."/>
        </authorList>
    </citation>
    <scope>NUCLEOTIDE SEQUENCE</scope>
    <source>
        <strain evidence="4">PLAUS21</strain>
    </source>
</reference>
<proteinExistence type="predicted"/>
<dbReference type="AlphaFoldDB" id="A0AAD5Y5J7"/>
<sequence length="378" mass="43245">MPPSQEDADLALAILLAQEDGYDYYEEDYNRFDNEPRSRQQDDDFTPMRKKKKIKSEEKKEVKVKPPKILKTVSEGMNTGKFTEEEVVKFKEGLELYGRDWLKLTEHVKTRDPNAIRSHAQKYFIKMFRDNIPLPAKVLESGRGYTLSGKELDPESAAAKPYMKARKDTDSLPVQSIKTEAIKITIKPNSESPLIITEEIIPKPYNIHIPLEKKVKKKKPVARKVQEDYVEDFSGIRTEYALSRPVRQRKKFEMDPIATALFARPDKHVMIPCERYVGEPGSGIAGAQPFKISMHKTALVMMDLHSHLMSTEVIGFLAGTWHGEMNTLEIKLALPCKSIEQDHVEDFDDRHYNVELDPASEISTRELVAEKGLSIVGW</sequence>
<accession>A0AAD5Y5J7</accession>
<feature type="compositionally biased region" description="Basic and acidic residues" evidence="2">
    <location>
        <begin position="28"/>
        <end position="42"/>
    </location>
</feature>
<gene>
    <name evidence="4" type="ORF">HK103_000262</name>
</gene>
<protein>
    <recommendedName>
        <fullName evidence="3">HTH myb-type domain-containing protein</fullName>
    </recommendedName>
</protein>
<dbReference type="Pfam" id="PF00249">
    <property type="entry name" value="Myb_DNA-binding"/>
    <property type="match status" value="1"/>
</dbReference>
<dbReference type="PROSITE" id="PS51294">
    <property type="entry name" value="HTH_MYB"/>
    <property type="match status" value="1"/>
</dbReference>
<dbReference type="InterPro" id="IPR001005">
    <property type="entry name" value="SANT/Myb"/>
</dbReference>
<evidence type="ECO:0000256" key="2">
    <source>
        <dbReference type="SAM" id="MobiDB-lite"/>
    </source>
</evidence>
<evidence type="ECO:0000256" key="1">
    <source>
        <dbReference type="ARBA" id="ARBA00023242"/>
    </source>
</evidence>
<comment type="caution">
    <text evidence="4">The sequence shown here is derived from an EMBL/GenBank/DDBJ whole genome shotgun (WGS) entry which is preliminary data.</text>
</comment>
<dbReference type="EMBL" id="JADGKB010000010">
    <property type="protein sequence ID" value="KAJ3260652.1"/>
    <property type="molecule type" value="Genomic_DNA"/>
</dbReference>
<dbReference type="CDD" id="cd00167">
    <property type="entry name" value="SANT"/>
    <property type="match status" value="1"/>
</dbReference>